<feature type="region of interest" description="Disordered" evidence="2">
    <location>
        <begin position="136"/>
        <end position="162"/>
    </location>
</feature>
<dbReference type="Proteomes" id="UP000799767">
    <property type="component" value="Unassembled WGS sequence"/>
</dbReference>
<dbReference type="InterPro" id="IPR019734">
    <property type="entry name" value="TPR_rpt"/>
</dbReference>
<dbReference type="PROSITE" id="PS51048">
    <property type="entry name" value="SGS"/>
    <property type="match status" value="1"/>
</dbReference>
<evidence type="ECO:0000313" key="6">
    <source>
        <dbReference type="Proteomes" id="UP000799767"/>
    </source>
</evidence>
<dbReference type="EMBL" id="MU001635">
    <property type="protein sequence ID" value="KAF2483645.1"/>
    <property type="molecule type" value="Genomic_DNA"/>
</dbReference>
<sequence>MEHAARGKKALEAKNYDEAITAYSAALKVSPTSPDYLIQRSTAYHRAKKYAEALSDANNAVLNAQARAKRELIVEAQFRRGCAYYGLERYGDAEFVFGIVRRMQEKHKMIATWEQFNKNAVAKLEPGDKRRVCNVEETPKAEEVTAPAASEGKTSSNGDTQKATKVVALPSAPPQTAPEKIRHEWYQNSENVYFTLLAKGVLQDEAHIDIQERSVSISFPLASGATYDLTLEPLFAAVKPEASIPRILSTKIEIVLAKATPGQKWNALESSEPISSTKADQSSKIDPVPRAVVTSDKPTGPAYPTSSKSGPKNWDKITEDLRTGDKEDGKAGAADDDDFEGGDEADHFFKKLFKNASPEAQRAMMKSYTESNGTALSTNWEEVKKGPVETTPPDGMEAKAWKK</sequence>
<keyword evidence="6" id="KW-1185">Reference proteome</keyword>
<dbReference type="InterPro" id="IPR007699">
    <property type="entry name" value="SGS_dom"/>
</dbReference>
<feature type="compositionally biased region" description="Polar residues" evidence="2">
    <location>
        <begin position="268"/>
        <end position="284"/>
    </location>
</feature>
<evidence type="ECO:0000256" key="2">
    <source>
        <dbReference type="SAM" id="MobiDB-lite"/>
    </source>
</evidence>
<dbReference type="GeneID" id="54472046"/>
<dbReference type="OrthoDB" id="1898560at2759"/>
<feature type="region of interest" description="Disordered" evidence="2">
    <location>
        <begin position="363"/>
        <end position="403"/>
    </location>
</feature>
<dbReference type="SUPFAM" id="SSF48452">
    <property type="entry name" value="TPR-like"/>
    <property type="match status" value="1"/>
</dbReference>
<name>A0A6A6PUN5_9PEZI</name>
<dbReference type="CDD" id="cd06466">
    <property type="entry name" value="p23_CS_SGT1_like"/>
    <property type="match status" value="1"/>
</dbReference>
<dbReference type="SMART" id="SM00028">
    <property type="entry name" value="TPR"/>
    <property type="match status" value="3"/>
</dbReference>
<accession>A0A6A6PUN5</accession>
<dbReference type="GO" id="GO:0051087">
    <property type="term" value="F:protein-folding chaperone binding"/>
    <property type="evidence" value="ECO:0007669"/>
    <property type="project" value="InterPro"/>
</dbReference>
<dbReference type="Pfam" id="PF04969">
    <property type="entry name" value="CS"/>
    <property type="match status" value="1"/>
</dbReference>
<evidence type="ECO:0000259" key="3">
    <source>
        <dbReference type="PROSITE" id="PS51048"/>
    </source>
</evidence>
<gene>
    <name evidence="5" type="ORF">BDY17DRAFT_250197</name>
</gene>
<evidence type="ECO:0000256" key="1">
    <source>
        <dbReference type="ARBA" id="ARBA00008509"/>
    </source>
</evidence>
<feature type="compositionally biased region" description="Polar residues" evidence="2">
    <location>
        <begin position="368"/>
        <end position="380"/>
    </location>
</feature>
<feature type="region of interest" description="Disordered" evidence="2">
    <location>
        <begin position="265"/>
        <end position="342"/>
    </location>
</feature>
<protein>
    <submittedName>
        <fullName evidence="5">SGS domain-containing protein</fullName>
    </submittedName>
</protein>
<reference evidence="5" key="1">
    <citation type="journal article" date="2020" name="Stud. Mycol.">
        <title>101 Dothideomycetes genomes: a test case for predicting lifestyles and emergence of pathogens.</title>
        <authorList>
            <person name="Haridas S."/>
            <person name="Albert R."/>
            <person name="Binder M."/>
            <person name="Bloem J."/>
            <person name="Labutti K."/>
            <person name="Salamov A."/>
            <person name="Andreopoulos B."/>
            <person name="Baker S."/>
            <person name="Barry K."/>
            <person name="Bills G."/>
            <person name="Bluhm B."/>
            <person name="Cannon C."/>
            <person name="Castanera R."/>
            <person name="Culley D."/>
            <person name="Daum C."/>
            <person name="Ezra D."/>
            <person name="Gonzalez J."/>
            <person name="Henrissat B."/>
            <person name="Kuo A."/>
            <person name="Liang C."/>
            <person name="Lipzen A."/>
            <person name="Lutzoni F."/>
            <person name="Magnuson J."/>
            <person name="Mondo S."/>
            <person name="Nolan M."/>
            <person name="Ohm R."/>
            <person name="Pangilinan J."/>
            <person name="Park H.-J."/>
            <person name="Ramirez L."/>
            <person name="Alfaro M."/>
            <person name="Sun H."/>
            <person name="Tritt A."/>
            <person name="Yoshinaga Y."/>
            <person name="Zwiers L.-H."/>
            <person name="Turgeon B."/>
            <person name="Goodwin S."/>
            <person name="Spatafora J."/>
            <person name="Crous P."/>
            <person name="Grigoriev I."/>
        </authorList>
    </citation>
    <scope>NUCLEOTIDE SEQUENCE</scope>
    <source>
        <strain evidence="5">CBS 113389</strain>
    </source>
</reference>
<dbReference type="SUPFAM" id="SSF49764">
    <property type="entry name" value="HSP20-like chaperones"/>
    <property type="match status" value="1"/>
</dbReference>
<organism evidence="5 6">
    <name type="scientific">Neohortaea acidophila</name>
    <dbReference type="NCBI Taxonomy" id="245834"/>
    <lineage>
        <taxon>Eukaryota</taxon>
        <taxon>Fungi</taxon>
        <taxon>Dikarya</taxon>
        <taxon>Ascomycota</taxon>
        <taxon>Pezizomycotina</taxon>
        <taxon>Dothideomycetes</taxon>
        <taxon>Dothideomycetidae</taxon>
        <taxon>Mycosphaerellales</taxon>
        <taxon>Teratosphaeriaceae</taxon>
        <taxon>Neohortaea</taxon>
    </lineage>
</organism>
<dbReference type="AlphaFoldDB" id="A0A6A6PUN5"/>
<dbReference type="InterPro" id="IPR008978">
    <property type="entry name" value="HSP20-like_chaperone"/>
</dbReference>
<dbReference type="InterPro" id="IPR011990">
    <property type="entry name" value="TPR-like_helical_dom_sf"/>
</dbReference>
<dbReference type="PROSITE" id="PS51203">
    <property type="entry name" value="CS"/>
    <property type="match status" value="1"/>
</dbReference>
<dbReference type="Pfam" id="PF05002">
    <property type="entry name" value="SGS"/>
    <property type="match status" value="1"/>
</dbReference>
<feature type="compositionally biased region" description="Polar residues" evidence="2">
    <location>
        <begin position="152"/>
        <end position="162"/>
    </location>
</feature>
<evidence type="ECO:0000259" key="4">
    <source>
        <dbReference type="PROSITE" id="PS51203"/>
    </source>
</evidence>
<dbReference type="InterPro" id="IPR044563">
    <property type="entry name" value="Sgt1-like"/>
</dbReference>
<feature type="compositionally biased region" description="Basic and acidic residues" evidence="2">
    <location>
        <begin position="313"/>
        <end position="330"/>
    </location>
</feature>
<proteinExistence type="inferred from homology"/>
<dbReference type="PANTHER" id="PTHR45862">
    <property type="entry name" value="PROTEIN SGT1 HOMOLOG"/>
    <property type="match status" value="1"/>
</dbReference>
<comment type="similarity">
    <text evidence="1">Belongs to the SGT1 family.</text>
</comment>
<dbReference type="Gene3D" id="1.25.40.10">
    <property type="entry name" value="Tetratricopeptide repeat domain"/>
    <property type="match status" value="1"/>
</dbReference>
<feature type="domain" description="CS" evidence="4">
    <location>
        <begin position="178"/>
        <end position="269"/>
    </location>
</feature>
<dbReference type="Gene3D" id="2.60.40.790">
    <property type="match status" value="1"/>
</dbReference>
<feature type="domain" description="SGS" evidence="3">
    <location>
        <begin position="302"/>
        <end position="403"/>
    </location>
</feature>
<dbReference type="RefSeq" id="XP_033590215.1">
    <property type="nucleotide sequence ID" value="XM_033731044.1"/>
</dbReference>
<dbReference type="InterPro" id="IPR007052">
    <property type="entry name" value="CS_dom"/>
</dbReference>
<evidence type="ECO:0000313" key="5">
    <source>
        <dbReference type="EMBL" id="KAF2483645.1"/>
    </source>
</evidence>